<dbReference type="Gene3D" id="3.40.50.11550">
    <property type="match status" value="2"/>
</dbReference>
<dbReference type="PIRSF" id="PIRSF020419">
    <property type="entry name" value="Fe_uptake_reg_CjrA_prd"/>
    <property type="match status" value="1"/>
</dbReference>
<dbReference type="CDD" id="cd14727">
    <property type="entry name" value="ChanN-like"/>
    <property type="match status" value="1"/>
</dbReference>
<dbReference type="InParanoid" id="A0A1Y5U2A6"/>
<dbReference type="RefSeq" id="WP_085885568.1">
    <property type="nucleotide sequence ID" value="NZ_FWFR01000005.1"/>
</dbReference>
<dbReference type="InterPro" id="IPR016773">
    <property type="entry name" value="Fe3_uptake_reg_CjrA_prd"/>
</dbReference>
<dbReference type="Pfam" id="PF04187">
    <property type="entry name" value="Cofac_haem_bdg"/>
    <property type="match status" value="1"/>
</dbReference>
<feature type="chain" id="PRO_5012893158" description="Haem-binding uptake Tiki superfamily ChaN domain-containing protein" evidence="1">
    <location>
        <begin position="28"/>
        <end position="325"/>
    </location>
</feature>
<name>A0A1Y5U2A6_9PROT</name>
<proteinExistence type="predicted"/>
<keyword evidence="1" id="KW-0732">Signal</keyword>
<reference evidence="3 4" key="1">
    <citation type="submission" date="2017-03" db="EMBL/GenBank/DDBJ databases">
        <authorList>
            <person name="Afonso C.L."/>
            <person name="Miller P.J."/>
            <person name="Scott M.A."/>
            <person name="Spackman E."/>
            <person name="Goraichik I."/>
            <person name="Dimitrov K.M."/>
            <person name="Suarez D.L."/>
            <person name="Swayne D.E."/>
        </authorList>
    </citation>
    <scope>NUCLEOTIDE SEQUENCE [LARGE SCALE GENOMIC DNA]</scope>
    <source>
        <strain evidence="3 4">CECT 7691</strain>
    </source>
</reference>
<gene>
    <name evidence="3" type="ORF">OCH7691_04234</name>
</gene>
<organism evidence="3 4">
    <name type="scientific">Oceanibacterium hippocampi</name>
    <dbReference type="NCBI Taxonomy" id="745714"/>
    <lineage>
        <taxon>Bacteria</taxon>
        <taxon>Pseudomonadati</taxon>
        <taxon>Pseudomonadota</taxon>
        <taxon>Alphaproteobacteria</taxon>
        <taxon>Sneathiellales</taxon>
        <taxon>Sneathiellaceae</taxon>
        <taxon>Oceanibacterium</taxon>
    </lineage>
</organism>
<evidence type="ECO:0000313" key="4">
    <source>
        <dbReference type="Proteomes" id="UP000193200"/>
    </source>
</evidence>
<dbReference type="InterPro" id="IPR007314">
    <property type="entry name" value="Cofac_haem-bd_dom"/>
</dbReference>
<dbReference type="EMBL" id="FWFR01000005">
    <property type="protein sequence ID" value="SLN76918.1"/>
    <property type="molecule type" value="Genomic_DNA"/>
</dbReference>
<feature type="signal peptide" evidence="1">
    <location>
        <begin position="1"/>
        <end position="27"/>
    </location>
</feature>
<keyword evidence="4" id="KW-1185">Reference proteome</keyword>
<evidence type="ECO:0000259" key="2">
    <source>
        <dbReference type="Pfam" id="PF04187"/>
    </source>
</evidence>
<sequence>MTRSRFRALLAATVLALAASLAAPVAAVEWQETVEADHPLTGRILDVASGAEIPLEALYRRLDRTDILLLGEKHDNRDHHRLQALLIGAFAATGPAPAIAFEMIPGDRATALSPLPAAGDVDALARRLDWAKSGWPDWAIYRPVFEAALRASSDIRPANLERPRIRALYKEGWSALDPAFVERFALDAPLPAASAEALAATIVGAHCGMITADRAAPLVRVQRARDAVMAAALVDGGARRAVLIAGAGHVRKDWAVPQYLRRVAPDARVLAIAFREVPAPGESAQPERAPYDIVWYTPRVDTNDPCEAHREALGRMKAKQKGQAE</sequence>
<accession>A0A1Y5U2A6</accession>
<feature type="domain" description="Haem-binding uptake Tiki superfamily ChaN" evidence="2">
    <location>
        <begin position="59"/>
        <end position="260"/>
    </location>
</feature>
<evidence type="ECO:0000256" key="1">
    <source>
        <dbReference type="SAM" id="SignalP"/>
    </source>
</evidence>
<evidence type="ECO:0000313" key="3">
    <source>
        <dbReference type="EMBL" id="SLN76918.1"/>
    </source>
</evidence>
<dbReference type="SUPFAM" id="SSF159501">
    <property type="entry name" value="EreA/ChaN-like"/>
    <property type="match status" value="1"/>
</dbReference>
<dbReference type="OrthoDB" id="9795827at2"/>
<dbReference type="AlphaFoldDB" id="A0A1Y5U2A6"/>
<dbReference type="Proteomes" id="UP000193200">
    <property type="component" value="Unassembled WGS sequence"/>
</dbReference>
<protein>
    <recommendedName>
        <fullName evidence="2">Haem-binding uptake Tiki superfamily ChaN domain-containing protein</fullName>
    </recommendedName>
</protein>